<dbReference type="PANTHER" id="PTHR42718:SF9">
    <property type="entry name" value="MAJOR FACILITATOR SUPERFAMILY MULTIDRUG TRANSPORTER MFSC"/>
    <property type="match status" value="1"/>
</dbReference>
<evidence type="ECO:0000256" key="6">
    <source>
        <dbReference type="ARBA" id="ARBA00022989"/>
    </source>
</evidence>
<keyword evidence="3" id="KW-0813">Transport</keyword>
<feature type="transmembrane region" description="Helical" evidence="8">
    <location>
        <begin position="214"/>
        <end position="237"/>
    </location>
</feature>
<dbReference type="Proteomes" id="UP001596380">
    <property type="component" value="Unassembled WGS sequence"/>
</dbReference>
<evidence type="ECO:0000259" key="9">
    <source>
        <dbReference type="PROSITE" id="PS50850"/>
    </source>
</evidence>
<dbReference type="SUPFAM" id="SSF103473">
    <property type="entry name" value="MFS general substrate transporter"/>
    <property type="match status" value="1"/>
</dbReference>
<feature type="transmembrane region" description="Helical" evidence="8">
    <location>
        <begin position="385"/>
        <end position="407"/>
    </location>
</feature>
<feature type="transmembrane region" description="Helical" evidence="8">
    <location>
        <begin position="130"/>
        <end position="149"/>
    </location>
</feature>
<keyword evidence="7 8" id="KW-0472">Membrane</keyword>
<feature type="transmembrane region" description="Helical" evidence="8">
    <location>
        <begin position="419"/>
        <end position="437"/>
    </location>
</feature>
<dbReference type="InterPro" id="IPR011701">
    <property type="entry name" value="MFS"/>
</dbReference>
<evidence type="ECO:0000256" key="3">
    <source>
        <dbReference type="ARBA" id="ARBA00022448"/>
    </source>
</evidence>
<feature type="transmembrane region" description="Helical" evidence="8">
    <location>
        <begin position="100"/>
        <end position="118"/>
    </location>
</feature>
<comment type="caution">
    <text evidence="10">The sequence shown here is derived from an EMBL/GenBank/DDBJ whole genome shotgun (WGS) entry which is preliminary data.</text>
</comment>
<dbReference type="PANTHER" id="PTHR42718">
    <property type="entry name" value="MAJOR FACILITATOR SUPERFAMILY MULTIDRUG TRANSPORTER MFSC"/>
    <property type="match status" value="1"/>
</dbReference>
<protein>
    <submittedName>
        <fullName evidence="10">MFS transporter</fullName>
    </submittedName>
</protein>
<proteinExistence type="inferred from homology"/>
<dbReference type="PROSITE" id="PS50850">
    <property type="entry name" value="MFS"/>
    <property type="match status" value="1"/>
</dbReference>
<accession>A0ABW2CJ25</accession>
<keyword evidence="6 8" id="KW-1133">Transmembrane helix</keyword>
<dbReference type="InterPro" id="IPR004638">
    <property type="entry name" value="EmrB-like"/>
</dbReference>
<dbReference type="EMBL" id="JBHSXS010000009">
    <property type="protein sequence ID" value="MFC6881764.1"/>
    <property type="molecule type" value="Genomic_DNA"/>
</dbReference>
<evidence type="ECO:0000256" key="2">
    <source>
        <dbReference type="ARBA" id="ARBA00008537"/>
    </source>
</evidence>
<reference evidence="11" key="1">
    <citation type="journal article" date="2019" name="Int. J. Syst. Evol. Microbiol.">
        <title>The Global Catalogue of Microorganisms (GCM) 10K type strain sequencing project: providing services to taxonomists for standard genome sequencing and annotation.</title>
        <authorList>
            <consortium name="The Broad Institute Genomics Platform"/>
            <consortium name="The Broad Institute Genome Sequencing Center for Infectious Disease"/>
            <person name="Wu L."/>
            <person name="Ma J."/>
        </authorList>
    </citation>
    <scope>NUCLEOTIDE SEQUENCE [LARGE SCALE GENOMIC DNA]</scope>
    <source>
        <strain evidence="11">JCM 3369</strain>
    </source>
</reference>
<organism evidence="10 11">
    <name type="scientific">Actinomadura yumaensis</name>
    <dbReference type="NCBI Taxonomy" id="111807"/>
    <lineage>
        <taxon>Bacteria</taxon>
        <taxon>Bacillati</taxon>
        <taxon>Actinomycetota</taxon>
        <taxon>Actinomycetes</taxon>
        <taxon>Streptosporangiales</taxon>
        <taxon>Thermomonosporaceae</taxon>
        <taxon>Actinomadura</taxon>
    </lineage>
</organism>
<evidence type="ECO:0000313" key="11">
    <source>
        <dbReference type="Proteomes" id="UP001596380"/>
    </source>
</evidence>
<feature type="transmembrane region" description="Helical" evidence="8">
    <location>
        <begin position="68"/>
        <end position="94"/>
    </location>
</feature>
<dbReference type="Pfam" id="PF07690">
    <property type="entry name" value="MFS_1"/>
    <property type="match status" value="1"/>
</dbReference>
<dbReference type="Gene3D" id="1.20.1720.10">
    <property type="entry name" value="Multidrug resistance protein D"/>
    <property type="match status" value="1"/>
</dbReference>
<dbReference type="CDD" id="cd17321">
    <property type="entry name" value="MFS_MMR_MDR_like"/>
    <property type="match status" value="1"/>
</dbReference>
<feature type="domain" description="Major facilitator superfamily (MFS) profile" evidence="9">
    <location>
        <begin position="2"/>
        <end position="442"/>
    </location>
</feature>
<feature type="transmembrane region" description="Helical" evidence="8">
    <location>
        <begin position="324"/>
        <end position="341"/>
    </location>
</feature>
<evidence type="ECO:0000256" key="7">
    <source>
        <dbReference type="ARBA" id="ARBA00023136"/>
    </source>
</evidence>
<dbReference type="InterPro" id="IPR036259">
    <property type="entry name" value="MFS_trans_sf"/>
</dbReference>
<evidence type="ECO:0000256" key="4">
    <source>
        <dbReference type="ARBA" id="ARBA00022475"/>
    </source>
</evidence>
<keyword evidence="4" id="KW-1003">Cell membrane</keyword>
<evidence type="ECO:0000256" key="1">
    <source>
        <dbReference type="ARBA" id="ARBA00004651"/>
    </source>
</evidence>
<dbReference type="Gene3D" id="1.20.1250.20">
    <property type="entry name" value="MFS general substrate transporter like domains"/>
    <property type="match status" value="1"/>
</dbReference>
<feature type="transmembrane region" description="Helical" evidence="8">
    <location>
        <begin position="186"/>
        <end position="208"/>
    </location>
</feature>
<dbReference type="InterPro" id="IPR020846">
    <property type="entry name" value="MFS_dom"/>
</dbReference>
<feature type="transmembrane region" description="Helical" evidence="8">
    <location>
        <begin position="347"/>
        <end position="373"/>
    </location>
</feature>
<feature type="transmembrane region" description="Helical" evidence="8">
    <location>
        <begin position="294"/>
        <end position="312"/>
    </location>
</feature>
<dbReference type="RefSeq" id="WP_206681399.1">
    <property type="nucleotide sequence ID" value="NZ_JBHSXS010000009.1"/>
</dbReference>
<evidence type="ECO:0000313" key="10">
    <source>
        <dbReference type="EMBL" id="MFC6881764.1"/>
    </source>
</evidence>
<feature type="transmembrane region" description="Helical" evidence="8">
    <location>
        <begin position="258"/>
        <end position="282"/>
    </location>
</feature>
<comment type="similarity">
    <text evidence="2">Belongs to the major facilitator superfamily. EmrB family.</text>
</comment>
<keyword evidence="11" id="KW-1185">Reference proteome</keyword>
<evidence type="ECO:0000256" key="5">
    <source>
        <dbReference type="ARBA" id="ARBA00022692"/>
    </source>
</evidence>
<gene>
    <name evidence="10" type="ORF">ACFQKB_18545</name>
</gene>
<evidence type="ECO:0000256" key="8">
    <source>
        <dbReference type="SAM" id="Phobius"/>
    </source>
</evidence>
<dbReference type="NCBIfam" id="TIGR00711">
    <property type="entry name" value="efflux_EmrB"/>
    <property type="match status" value="1"/>
</dbReference>
<name>A0ABW2CJ25_9ACTN</name>
<feature type="transmembrane region" description="Helical" evidence="8">
    <location>
        <begin position="155"/>
        <end position="174"/>
    </location>
</feature>
<comment type="subcellular location">
    <subcellularLocation>
        <location evidence="1">Cell membrane</location>
        <topology evidence="1">Multi-pass membrane protein</topology>
    </subcellularLocation>
</comment>
<keyword evidence="5 8" id="KW-0812">Transmembrane</keyword>
<sequence>MLLVSAFSGTFMALLDLTIVNVAAPSVQADLNTDLAGLQWMVDGFALALGALMLSGGSLGDRYGRKRAFLGGLGLFVAASVLCAAAPSLAVLVIGRFMQGAAAAVIVPGALSLIGQAVPDPRARARVMGYWGMAGALAVIAGPLLGGLLVDTLGWRSVFLVNVPVGLAAIAIGVRAIPESADPEHAALDPAGQLLVIGALGALSYGVIEARTHGWGSPVTIGALAAAALAAVLLLAVERRAVRPLLPVGLFRDARFAVTNLASVALGFAANGSLFLLSALFMQQLRGYSAMETGLMLLPMTLAVLPASLVAGRLNAAYGPRRPMLAGYVLTGASLAAMAVFDTGTAYPVIAALFVVAGIGQGLAITPAAAAVLEIVPRERSGVAAATVNTARQVGTALGVAVLGSIVAENGDPVRGMRLSLLVAGTVTLAAAALLAVQRRTRERPPTQRLTASEPAAD</sequence>
<feature type="transmembrane region" description="Helical" evidence="8">
    <location>
        <begin position="39"/>
        <end position="56"/>
    </location>
</feature>